<keyword evidence="2" id="KW-1185">Reference proteome</keyword>
<organism evidence="1 2">
    <name type="scientific">Racocetra persica</name>
    <dbReference type="NCBI Taxonomy" id="160502"/>
    <lineage>
        <taxon>Eukaryota</taxon>
        <taxon>Fungi</taxon>
        <taxon>Fungi incertae sedis</taxon>
        <taxon>Mucoromycota</taxon>
        <taxon>Glomeromycotina</taxon>
        <taxon>Glomeromycetes</taxon>
        <taxon>Diversisporales</taxon>
        <taxon>Gigasporaceae</taxon>
        <taxon>Racocetra</taxon>
    </lineage>
</organism>
<accession>A0ACA9KL99</accession>
<evidence type="ECO:0000313" key="2">
    <source>
        <dbReference type="Proteomes" id="UP000789920"/>
    </source>
</evidence>
<protein>
    <submittedName>
        <fullName evidence="1">33454_t:CDS:1</fullName>
    </submittedName>
</protein>
<sequence length="665" mass="76498">MAETEKLLYILSKNAGDDENLIREQEQALIKLGEIYRDQRKPHELSNLIRSSRSFMASIARAKTAKIVKTLIDLFSEIPDTLPLQIEICKETIDWSVQEKRIFLKQSLETRLVALYLDNKMYHDALTLINSLLKELRRLDDKMVLVEVQLLESRVCHALRNLPKSRAALTSARTSANAIYCPPLLQAALDMQSGILHAEDKDYKTAYSYFYETLEGYSSQDDPRAILALKYMLLCKIMLNLSEDVYAIINGKLALRYAGREVDAMKAVATAHQNRSLNEFETALKTYSDELENDPIIRSHLAALYDTLLEQNLVRIIEPFSRVEISHVAEMVKLPTVHVETKLSQMILDKVFHGILDQGAGCLIVFDEPPQDKTYEAALETLKQMGNVVESLYEKYRSIYSKDKQKQVESDASVLAESVLLWLTNELGYRHGRGASLLDEVTEQELTKEDIQNNQNRIKKPHQTKQTKRNKGTLSPGSTSTEENYAQRKLKLEKKFAQTNEIVQETEQQITHLISRIADVESQIRSVKDEISEKKNKIYMKQVFRENCRRFMNSEAEYRKLLEEFKPKAGTKDEMNFALKGDPLMTTPPKVFLKSMLNTMRSASKDLNTKSEQFTGKKLITDEDSSRVQRMIYTFMKDHASKFFEVEKILNDIIKINEKILEKHA</sequence>
<name>A0ACA9KL99_9GLOM</name>
<gene>
    <name evidence="1" type="ORF">RPERSI_LOCUS912</name>
</gene>
<proteinExistence type="predicted"/>
<evidence type="ECO:0000313" key="1">
    <source>
        <dbReference type="EMBL" id="CAG8479305.1"/>
    </source>
</evidence>
<feature type="non-terminal residue" evidence="1">
    <location>
        <position position="665"/>
    </location>
</feature>
<reference evidence="1" key="1">
    <citation type="submission" date="2021-06" db="EMBL/GenBank/DDBJ databases">
        <authorList>
            <person name="Kallberg Y."/>
            <person name="Tangrot J."/>
            <person name="Rosling A."/>
        </authorList>
    </citation>
    <scope>NUCLEOTIDE SEQUENCE</scope>
    <source>
        <strain evidence="1">MA461A</strain>
    </source>
</reference>
<comment type="caution">
    <text evidence="1">The sequence shown here is derived from an EMBL/GenBank/DDBJ whole genome shotgun (WGS) entry which is preliminary data.</text>
</comment>
<dbReference type="Proteomes" id="UP000789920">
    <property type="component" value="Unassembled WGS sequence"/>
</dbReference>
<dbReference type="EMBL" id="CAJVQC010000742">
    <property type="protein sequence ID" value="CAG8479305.1"/>
    <property type="molecule type" value="Genomic_DNA"/>
</dbReference>